<name>A0ACC2LQ06_PERAE</name>
<dbReference type="EMBL" id="CM056811">
    <property type="protein sequence ID" value="KAJ8635491.1"/>
    <property type="molecule type" value="Genomic_DNA"/>
</dbReference>
<accession>A0ACC2LQ06</accession>
<sequence length="318" mass="35155">MGFGGGVLKGFRDRYSAVTNNPFATATERGDERIDYVPGIPSIRLADFPPTFHGKSENIRRRIHGAVTLASKAKCLLLASFHDLETHAIDIIKGKLPLPVYTLGPCVPYMTAENRVMGPHNADYFNWLDSQPVSSVLYVSLGSYLMVSGAQMDEIAIGLRASGARFLWVARSDSTRLQDLSGGMGLVVPWCDQLKVLCHSPVGGFLTHFGWNSTMESVFAGKIILTLPLAAEQSINSKLIVEDWKIGMKLKNEDKIVEREEIARNVKRLMDLEGDEGKEMRIRARELQEACKRAIEKGGSSHSDLRMFVGDVLLSRSS</sequence>
<reference evidence="1 2" key="1">
    <citation type="journal article" date="2022" name="Hortic Res">
        <title>A haplotype resolved chromosomal level avocado genome allows analysis of novel avocado genes.</title>
        <authorList>
            <person name="Nath O."/>
            <person name="Fletcher S.J."/>
            <person name="Hayward A."/>
            <person name="Shaw L.M."/>
            <person name="Masouleh A.K."/>
            <person name="Furtado A."/>
            <person name="Henry R.J."/>
            <person name="Mitter N."/>
        </authorList>
    </citation>
    <scope>NUCLEOTIDE SEQUENCE [LARGE SCALE GENOMIC DNA]</scope>
    <source>
        <strain evidence="2">cv. Hass</strain>
    </source>
</reference>
<protein>
    <submittedName>
        <fullName evidence="1">Uncharacterized protein</fullName>
    </submittedName>
</protein>
<keyword evidence="2" id="KW-1185">Reference proteome</keyword>
<organism evidence="1 2">
    <name type="scientific">Persea americana</name>
    <name type="common">Avocado</name>
    <dbReference type="NCBI Taxonomy" id="3435"/>
    <lineage>
        <taxon>Eukaryota</taxon>
        <taxon>Viridiplantae</taxon>
        <taxon>Streptophyta</taxon>
        <taxon>Embryophyta</taxon>
        <taxon>Tracheophyta</taxon>
        <taxon>Spermatophyta</taxon>
        <taxon>Magnoliopsida</taxon>
        <taxon>Magnoliidae</taxon>
        <taxon>Laurales</taxon>
        <taxon>Lauraceae</taxon>
        <taxon>Persea</taxon>
    </lineage>
</organism>
<evidence type="ECO:0000313" key="2">
    <source>
        <dbReference type="Proteomes" id="UP001234297"/>
    </source>
</evidence>
<comment type="caution">
    <text evidence="1">The sequence shown here is derived from an EMBL/GenBank/DDBJ whole genome shotgun (WGS) entry which is preliminary data.</text>
</comment>
<evidence type="ECO:0000313" key="1">
    <source>
        <dbReference type="EMBL" id="KAJ8635491.1"/>
    </source>
</evidence>
<proteinExistence type="predicted"/>
<dbReference type="Proteomes" id="UP001234297">
    <property type="component" value="Chromosome 3"/>
</dbReference>
<gene>
    <name evidence="1" type="ORF">MRB53_009758</name>
</gene>